<protein>
    <recommendedName>
        <fullName evidence="3">3-beta hydroxysteroid dehydrogenase/isomerase domain-containing protein</fullName>
    </recommendedName>
</protein>
<evidence type="ECO:0000256" key="1">
    <source>
        <dbReference type="ARBA" id="ARBA00023002"/>
    </source>
</evidence>
<organism evidence="4 5">
    <name type="scientific">Exophiala viscosa</name>
    <dbReference type="NCBI Taxonomy" id="2486360"/>
    <lineage>
        <taxon>Eukaryota</taxon>
        <taxon>Fungi</taxon>
        <taxon>Dikarya</taxon>
        <taxon>Ascomycota</taxon>
        <taxon>Pezizomycotina</taxon>
        <taxon>Eurotiomycetes</taxon>
        <taxon>Chaetothyriomycetidae</taxon>
        <taxon>Chaetothyriales</taxon>
        <taxon>Herpotrichiellaceae</taxon>
        <taxon>Exophiala</taxon>
    </lineage>
</organism>
<dbReference type="InterPro" id="IPR002225">
    <property type="entry name" value="3Beta_OHSteriod_DH/Estase"/>
</dbReference>
<keyword evidence="5" id="KW-1185">Reference proteome</keyword>
<dbReference type="InterPro" id="IPR050425">
    <property type="entry name" value="NAD(P)_dehydrat-like"/>
</dbReference>
<gene>
    <name evidence="4" type="ORF">EDD36DRAFT_465284</name>
</gene>
<dbReference type="EMBL" id="MU404354">
    <property type="protein sequence ID" value="KAI1613148.1"/>
    <property type="molecule type" value="Genomic_DNA"/>
</dbReference>
<dbReference type="PANTHER" id="PTHR10366:SF564">
    <property type="entry name" value="STEROL-4-ALPHA-CARBOXYLATE 3-DEHYDROGENASE, DECARBOXYLATING"/>
    <property type="match status" value="1"/>
</dbReference>
<evidence type="ECO:0000313" key="4">
    <source>
        <dbReference type="EMBL" id="KAI1613148.1"/>
    </source>
</evidence>
<evidence type="ECO:0000313" key="5">
    <source>
        <dbReference type="Proteomes" id="UP001203852"/>
    </source>
</evidence>
<keyword evidence="1" id="KW-0560">Oxidoreductase</keyword>
<dbReference type="Gene3D" id="3.40.50.720">
    <property type="entry name" value="NAD(P)-binding Rossmann-like Domain"/>
    <property type="match status" value="1"/>
</dbReference>
<dbReference type="GO" id="GO:0006694">
    <property type="term" value="P:steroid biosynthetic process"/>
    <property type="evidence" value="ECO:0007669"/>
    <property type="project" value="InterPro"/>
</dbReference>
<dbReference type="Proteomes" id="UP001203852">
    <property type="component" value="Unassembled WGS sequence"/>
</dbReference>
<accession>A0AAN6ID65</accession>
<feature type="domain" description="3-beta hydroxysteroid dehydrogenase/isomerase" evidence="3">
    <location>
        <begin position="47"/>
        <end position="120"/>
    </location>
</feature>
<name>A0AAN6ID65_9EURO</name>
<dbReference type="PANTHER" id="PTHR10366">
    <property type="entry name" value="NAD DEPENDENT EPIMERASE/DEHYDRATASE"/>
    <property type="match status" value="1"/>
</dbReference>
<dbReference type="InterPro" id="IPR036291">
    <property type="entry name" value="NAD(P)-bd_dom_sf"/>
</dbReference>
<dbReference type="AlphaFoldDB" id="A0AAN6ID65"/>
<dbReference type="SUPFAM" id="SSF51735">
    <property type="entry name" value="NAD(P)-binding Rossmann-fold domains"/>
    <property type="match status" value="1"/>
</dbReference>
<evidence type="ECO:0000256" key="2">
    <source>
        <dbReference type="ARBA" id="ARBA00023445"/>
    </source>
</evidence>
<reference evidence="4" key="1">
    <citation type="journal article" date="2022" name="bioRxiv">
        <title>Deciphering the potential niche of two novel black yeast fungi from a biological soil crust based on their genomes, phenotypes, and melanin regulation.</title>
        <authorList>
            <consortium name="DOE Joint Genome Institute"/>
            <person name="Carr E.C."/>
            <person name="Barton Q."/>
            <person name="Grambo S."/>
            <person name="Sullivan M."/>
            <person name="Renfro C.M."/>
            <person name="Kuo A."/>
            <person name="Pangilinan J."/>
            <person name="Lipzen A."/>
            <person name="Keymanesh K."/>
            <person name="Savage E."/>
            <person name="Barry K."/>
            <person name="Grigoriev I.V."/>
            <person name="Riekhof W.R."/>
            <person name="Harris S.S."/>
        </authorList>
    </citation>
    <scope>NUCLEOTIDE SEQUENCE</scope>
    <source>
        <strain evidence="4">JF 03-4F</strain>
    </source>
</reference>
<evidence type="ECO:0000259" key="3">
    <source>
        <dbReference type="Pfam" id="PF01073"/>
    </source>
</evidence>
<comment type="similarity">
    <text evidence="2">Belongs to the NAD(P)-dependent epimerase/dehydratase family. Dihydroflavonol-4-reductase subfamily.</text>
</comment>
<proteinExistence type="inferred from homology"/>
<dbReference type="Pfam" id="PF01073">
    <property type="entry name" value="3Beta_HSD"/>
    <property type="match status" value="1"/>
</dbReference>
<dbReference type="GO" id="GO:0016616">
    <property type="term" value="F:oxidoreductase activity, acting on the CH-OH group of donors, NAD or NADP as acceptor"/>
    <property type="evidence" value="ECO:0007669"/>
    <property type="project" value="InterPro"/>
</dbReference>
<sequence>MLCPSCYLVQRHLDPKSAPLFDLNHQVLGWLPSFITILPPASSRSFMYPTIVAPSAFDEAISGCTHVAHIASPLVVGAKDVEKDVLVPAIQGTLSLLKSAARSSSVESVVITSSFAAVFDPAYDLRPGCTYTPLDWNPISYEQAADRNLDLTAWPARYCPFITYMASKKLAEKAAWDFYADYLGNGTSQPTWRFSVICPTYIGGPCVLPLSKGAESLSFSNQLIWNTAASKPTGSLPKVDFPHWVDV</sequence>
<comment type="caution">
    <text evidence="4">The sequence shown here is derived from an EMBL/GenBank/DDBJ whole genome shotgun (WGS) entry which is preliminary data.</text>
</comment>